<feature type="region of interest" description="Disordered" evidence="2">
    <location>
        <begin position="501"/>
        <end position="521"/>
    </location>
</feature>
<dbReference type="InterPro" id="IPR003870">
    <property type="entry name" value="DUF222"/>
</dbReference>
<dbReference type="GO" id="GO:0004519">
    <property type="term" value="F:endonuclease activity"/>
    <property type="evidence" value="ECO:0007669"/>
    <property type="project" value="UniProtKB-KW"/>
</dbReference>
<dbReference type="InterPro" id="IPR003615">
    <property type="entry name" value="HNH_nuc"/>
</dbReference>
<evidence type="ECO:0000313" key="4">
    <source>
        <dbReference type="EMBL" id="TFD00880.1"/>
    </source>
</evidence>
<dbReference type="Pfam" id="PF02720">
    <property type="entry name" value="DUF222"/>
    <property type="match status" value="1"/>
</dbReference>
<dbReference type="Gene3D" id="1.10.30.50">
    <property type="match status" value="1"/>
</dbReference>
<evidence type="ECO:0000313" key="5">
    <source>
        <dbReference type="Proteomes" id="UP000298355"/>
    </source>
</evidence>
<keyword evidence="4" id="KW-0378">Hydrolase</keyword>
<evidence type="ECO:0000259" key="3">
    <source>
        <dbReference type="SMART" id="SM00507"/>
    </source>
</evidence>
<dbReference type="Proteomes" id="UP000298355">
    <property type="component" value="Unassembled WGS sequence"/>
</dbReference>
<evidence type="ECO:0000256" key="1">
    <source>
        <dbReference type="ARBA" id="ARBA00023450"/>
    </source>
</evidence>
<keyword evidence="4" id="KW-0540">Nuclease</keyword>
<dbReference type="CDD" id="cd00085">
    <property type="entry name" value="HNHc"/>
    <property type="match status" value="1"/>
</dbReference>
<dbReference type="SMART" id="SM00507">
    <property type="entry name" value="HNHc"/>
    <property type="match status" value="1"/>
</dbReference>
<organism evidence="4 5">
    <name type="scientific">Cryobacterium breve</name>
    <dbReference type="NCBI Taxonomy" id="1259258"/>
    <lineage>
        <taxon>Bacteria</taxon>
        <taxon>Bacillati</taxon>
        <taxon>Actinomycetota</taxon>
        <taxon>Actinomycetes</taxon>
        <taxon>Micrococcales</taxon>
        <taxon>Microbacteriaceae</taxon>
        <taxon>Cryobacterium</taxon>
    </lineage>
</organism>
<accession>A0ABY2J7F2</accession>
<reference evidence="4 5" key="1">
    <citation type="submission" date="2019-03" db="EMBL/GenBank/DDBJ databases">
        <title>Genomics of glacier-inhabiting Cryobacterium strains.</title>
        <authorList>
            <person name="Liu Q."/>
            <person name="Xin Y.-H."/>
        </authorList>
    </citation>
    <scope>NUCLEOTIDE SEQUENCE [LARGE SCALE GENOMIC DNA]</scope>
    <source>
        <strain evidence="4 5">TMT4-23</strain>
    </source>
</reference>
<protein>
    <submittedName>
        <fullName evidence="4">HNH endonuclease</fullName>
    </submittedName>
</protein>
<evidence type="ECO:0000256" key="2">
    <source>
        <dbReference type="SAM" id="MobiDB-lite"/>
    </source>
</evidence>
<name>A0ABY2J7F2_9MICO</name>
<proteinExistence type="inferred from homology"/>
<keyword evidence="5" id="KW-1185">Reference proteome</keyword>
<comment type="caution">
    <text evidence="4">The sequence shown here is derived from an EMBL/GenBank/DDBJ whole genome shotgun (WGS) entry which is preliminary data.</text>
</comment>
<comment type="similarity">
    <text evidence="1">Belongs to the Rv1128c/1148c/1588c/1702c/1945/3466 family.</text>
</comment>
<gene>
    <name evidence="4" type="ORF">E3O65_02475</name>
</gene>
<sequence length="521" mass="55436">MFESLDSRLEHVYYGGMAGAPTPHHLTASTRAVTSPMQLPLVQQLQQARDLAASVLDSVSFSLLSEADAMAVLGTVEDLGRRVDAARVASAADISVRSRRILGHDSLAYKNGATSGTDLITRLTRISSREAYRRVRLGENVSPRLAGTSMLPPYYPAVADALTTGDLGVDAAENIVTALDSVAARVAPNDLGTAERALVASATGAITDETRGLPGEGFAFPADLVRGMATQWQARLDPDGTAPNEPVAEPRSTVGFGLLRDGLYPLRGGVTAELRGIMNAIFDTYLSAHAAPAFPSEEEQARMDSGELIPGAEAAALSDDRNGGEKRADILRGIFEAATRDVGTPTMGGAAPTVMIHVNQADLAADRGVGWIDGVESPISLISVKQALCAGGFQKIVFGLNNEVLSLSTENRFFNRAQRRAIAARDGGCTIPGCTVPAAWCEVHHVIPWYLGGKTDIDNGVLLCWYHHHHSIDTSGWQIRMVRGKPQVRAPLCYDPTRTWRAAGGHRAGPPRSRQARPPAG</sequence>
<keyword evidence="4" id="KW-0255">Endonuclease</keyword>
<feature type="domain" description="HNH nuclease" evidence="3">
    <location>
        <begin position="417"/>
        <end position="469"/>
    </location>
</feature>
<dbReference type="EMBL" id="SOGJ01000008">
    <property type="protein sequence ID" value="TFD00880.1"/>
    <property type="molecule type" value="Genomic_DNA"/>
</dbReference>
<dbReference type="InterPro" id="IPR002711">
    <property type="entry name" value="HNH"/>
</dbReference>
<dbReference type="Pfam" id="PF01844">
    <property type="entry name" value="HNH"/>
    <property type="match status" value="1"/>
</dbReference>